<protein>
    <recommendedName>
        <fullName evidence="3">SGNH hydrolase-type esterase domain-containing protein</fullName>
    </recommendedName>
</protein>
<dbReference type="Proteomes" id="UP000824782">
    <property type="component" value="Unassembled WGS sequence"/>
</dbReference>
<sequence>MKWRMLCLDCSWTGSGSWFRGRRCGRCGVRSICGRCCVEIISMGSVVFSPFDMGFLQEGIRRCVIWIFGHSFIHWAEKRAQLRLGGRFLGLDGNLVSVRWLGYRGLKWEAVRAKLRMAIERWGAPDVLLIHAGGNDIGSFPMRQLIKAMKRDVLWLMSEYPDVLLIWSEMVRRERWRNAVSVAALNRSRMKINKCFGKCIRLNGGLVVRHGLLEADRSYTGKDGVHLTDLGLDVFNYGLSEVVGFGWRVWRCTAS</sequence>
<evidence type="ECO:0000313" key="2">
    <source>
        <dbReference type="Proteomes" id="UP000824782"/>
    </source>
</evidence>
<dbReference type="EMBL" id="WNYA01017666">
    <property type="protein sequence ID" value="KAG8538912.1"/>
    <property type="molecule type" value="Genomic_DNA"/>
</dbReference>
<evidence type="ECO:0000313" key="1">
    <source>
        <dbReference type="EMBL" id="KAG8538912.1"/>
    </source>
</evidence>
<dbReference type="SUPFAM" id="SSF52266">
    <property type="entry name" value="SGNH hydrolase"/>
    <property type="match status" value="1"/>
</dbReference>
<organism evidence="1 2">
    <name type="scientific">Engystomops pustulosus</name>
    <name type="common">Tungara frog</name>
    <name type="synonym">Physalaemus pustulosus</name>
    <dbReference type="NCBI Taxonomy" id="76066"/>
    <lineage>
        <taxon>Eukaryota</taxon>
        <taxon>Metazoa</taxon>
        <taxon>Chordata</taxon>
        <taxon>Craniata</taxon>
        <taxon>Vertebrata</taxon>
        <taxon>Euteleostomi</taxon>
        <taxon>Amphibia</taxon>
        <taxon>Batrachia</taxon>
        <taxon>Anura</taxon>
        <taxon>Neobatrachia</taxon>
        <taxon>Hyloidea</taxon>
        <taxon>Leptodactylidae</taxon>
        <taxon>Leiuperinae</taxon>
        <taxon>Engystomops</taxon>
    </lineage>
</organism>
<gene>
    <name evidence="1" type="ORF">GDO81_021791</name>
</gene>
<dbReference type="InterPro" id="IPR036514">
    <property type="entry name" value="SGNH_hydro_sf"/>
</dbReference>
<dbReference type="AlphaFoldDB" id="A0AAV6YP24"/>
<dbReference type="Gene3D" id="3.40.50.1110">
    <property type="entry name" value="SGNH hydrolase"/>
    <property type="match status" value="1"/>
</dbReference>
<accession>A0AAV6YP24</accession>
<reference evidence="1" key="1">
    <citation type="thesis" date="2020" institute="ProQuest LLC" country="789 East Eisenhower Parkway, Ann Arbor, MI, USA">
        <title>Comparative Genomics and Chromosome Evolution.</title>
        <authorList>
            <person name="Mudd A.B."/>
        </authorList>
    </citation>
    <scope>NUCLEOTIDE SEQUENCE</scope>
    <source>
        <strain evidence="1">237g6f4</strain>
        <tissue evidence="1">Blood</tissue>
    </source>
</reference>
<proteinExistence type="predicted"/>
<keyword evidence="2" id="KW-1185">Reference proteome</keyword>
<evidence type="ECO:0008006" key="3">
    <source>
        <dbReference type="Google" id="ProtNLM"/>
    </source>
</evidence>
<comment type="caution">
    <text evidence="1">The sequence shown here is derived from an EMBL/GenBank/DDBJ whole genome shotgun (WGS) entry which is preliminary data.</text>
</comment>
<name>A0AAV6YP24_ENGPU</name>
<dbReference type="CDD" id="cd00229">
    <property type="entry name" value="SGNH_hydrolase"/>
    <property type="match status" value="1"/>
</dbReference>